<reference evidence="1" key="1">
    <citation type="journal article" date="2021" name="Proc. Natl. Acad. Sci. U.S.A.">
        <title>A Catalog of Tens of Thousands of Viruses from Human Metagenomes Reveals Hidden Associations with Chronic Diseases.</title>
        <authorList>
            <person name="Tisza M.J."/>
            <person name="Buck C.B."/>
        </authorList>
    </citation>
    <scope>NUCLEOTIDE SEQUENCE</scope>
    <source>
        <strain evidence="1">Ctfbh2</strain>
    </source>
</reference>
<protein>
    <submittedName>
        <fullName evidence="1">Uncharacterized protein</fullName>
    </submittedName>
</protein>
<accession>A0A8S5T4C8</accession>
<evidence type="ECO:0000313" key="1">
    <source>
        <dbReference type="EMBL" id="DAF57984.1"/>
    </source>
</evidence>
<sequence>MFSNAQKLAAVLNKWAQPAIQGLLGSRLGQLPFIANIDAKLRSTGWVSPMWSLSKEIAPLMDGLSSFLVEPMLARYLQGIPDSAIPELAHKVVDDAIKVGSLSLFEGKVEFEKDDLEELKMLLQYNLPINVSANSYEVLTEEPTPQGEDAEEK</sequence>
<organism evidence="1">
    <name type="scientific">Siphoviridae sp. ctfbh2</name>
    <dbReference type="NCBI Taxonomy" id="2827909"/>
    <lineage>
        <taxon>Viruses</taxon>
        <taxon>Duplodnaviria</taxon>
        <taxon>Heunggongvirae</taxon>
        <taxon>Uroviricota</taxon>
        <taxon>Caudoviricetes</taxon>
    </lineage>
</organism>
<name>A0A8S5T4C8_9CAUD</name>
<proteinExistence type="predicted"/>
<dbReference type="EMBL" id="BK032744">
    <property type="protein sequence ID" value="DAF57984.1"/>
    <property type="molecule type" value="Genomic_DNA"/>
</dbReference>